<keyword evidence="3" id="KW-1185">Reference proteome</keyword>
<dbReference type="AlphaFoldDB" id="A0A8T0E369"/>
<keyword evidence="1" id="KW-0732">Signal</keyword>
<feature type="signal peptide" evidence="1">
    <location>
        <begin position="1"/>
        <end position="18"/>
    </location>
</feature>
<comment type="caution">
    <text evidence="2">The sequence shown here is derived from an EMBL/GenBank/DDBJ whole genome shotgun (WGS) entry which is preliminary data.</text>
</comment>
<sequence length="95" mass="11368">MHILQIFVLLCGLKKIFDQRIPDDWQNTKGIALISSELYYPHYFHMCYRRALPPFSIGSGSFNQSKKLSVRHFQWYAQQILRVLIQNERCYFPIT</sequence>
<feature type="chain" id="PRO_5035732164" evidence="1">
    <location>
        <begin position="19"/>
        <end position="95"/>
    </location>
</feature>
<gene>
    <name evidence="2" type="ORF">HNY73_022832</name>
</gene>
<evidence type="ECO:0000313" key="3">
    <source>
        <dbReference type="Proteomes" id="UP000807504"/>
    </source>
</evidence>
<evidence type="ECO:0000256" key="1">
    <source>
        <dbReference type="SAM" id="SignalP"/>
    </source>
</evidence>
<dbReference type="Proteomes" id="UP000807504">
    <property type="component" value="Unassembled WGS sequence"/>
</dbReference>
<name>A0A8T0E369_ARGBR</name>
<reference evidence="2" key="1">
    <citation type="journal article" date="2020" name="bioRxiv">
        <title>Chromosome-level reference genome of the European wasp spider Argiope bruennichi: a resource for studies on range expansion and evolutionary adaptation.</title>
        <authorList>
            <person name="Sheffer M.M."/>
            <person name="Hoppe A."/>
            <person name="Krehenwinkel H."/>
            <person name="Uhl G."/>
            <person name="Kuss A.W."/>
            <person name="Jensen L."/>
            <person name="Jensen C."/>
            <person name="Gillespie R.G."/>
            <person name="Hoff K.J."/>
            <person name="Prost S."/>
        </authorList>
    </citation>
    <scope>NUCLEOTIDE SEQUENCE</scope>
</reference>
<evidence type="ECO:0000313" key="2">
    <source>
        <dbReference type="EMBL" id="KAF8764786.1"/>
    </source>
</evidence>
<proteinExistence type="predicted"/>
<reference evidence="2" key="2">
    <citation type="submission" date="2020-06" db="EMBL/GenBank/DDBJ databases">
        <authorList>
            <person name="Sheffer M."/>
        </authorList>
    </citation>
    <scope>NUCLEOTIDE SEQUENCE</scope>
</reference>
<dbReference type="EMBL" id="JABXBU010002231">
    <property type="protein sequence ID" value="KAF8764786.1"/>
    <property type="molecule type" value="Genomic_DNA"/>
</dbReference>
<protein>
    <submittedName>
        <fullName evidence="2">Uncharacterized protein</fullName>
    </submittedName>
</protein>
<organism evidence="2 3">
    <name type="scientific">Argiope bruennichi</name>
    <name type="common">Wasp spider</name>
    <name type="synonym">Aranea bruennichi</name>
    <dbReference type="NCBI Taxonomy" id="94029"/>
    <lineage>
        <taxon>Eukaryota</taxon>
        <taxon>Metazoa</taxon>
        <taxon>Ecdysozoa</taxon>
        <taxon>Arthropoda</taxon>
        <taxon>Chelicerata</taxon>
        <taxon>Arachnida</taxon>
        <taxon>Araneae</taxon>
        <taxon>Araneomorphae</taxon>
        <taxon>Entelegynae</taxon>
        <taxon>Araneoidea</taxon>
        <taxon>Araneidae</taxon>
        <taxon>Argiope</taxon>
    </lineage>
</organism>
<accession>A0A8T0E369</accession>